<reference evidence="1 2" key="1">
    <citation type="submission" date="2018-12" db="EMBL/GenBank/DDBJ databases">
        <authorList>
            <consortium name="Pathogen Informatics"/>
        </authorList>
    </citation>
    <scope>NUCLEOTIDE SEQUENCE [LARGE SCALE GENOMIC DNA]</scope>
    <source>
        <strain evidence="1 2">NCTC12227</strain>
    </source>
</reference>
<protein>
    <submittedName>
        <fullName evidence="1">Uncharacterized protein</fullName>
    </submittedName>
</protein>
<dbReference type="Proteomes" id="UP000268229">
    <property type="component" value="Chromosome"/>
</dbReference>
<evidence type="ECO:0000313" key="1">
    <source>
        <dbReference type="EMBL" id="VEJ21778.1"/>
    </source>
</evidence>
<organism evidence="1 2">
    <name type="scientific">Neisseria animaloris</name>
    <dbReference type="NCBI Taxonomy" id="326522"/>
    <lineage>
        <taxon>Bacteria</taxon>
        <taxon>Pseudomonadati</taxon>
        <taxon>Pseudomonadota</taxon>
        <taxon>Betaproteobacteria</taxon>
        <taxon>Neisseriales</taxon>
        <taxon>Neisseriaceae</taxon>
        <taxon>Neisseria</taxon>
    </lineage>
</organism>
<sequence>MSINHLRFLDRYRGIKFAGCMAQCFGLSEEEKAV</sequence>
<name>A0A448UD21_9NEIS</name>
<evidence type="ECO:0000313" key="2">
    <source>
        <dbReference type="Proteomes" id="UP000268229"/>
    </source>
</evidence>
<dbReference type="EMBL" id="LR134516">
    <property type="protein sequence ID" value="VEJ21778.1"/>
    <property type="molecule type" value="Genomic_DNA"/>
</dbReference>
<dbReference type="KEGG" id="nani:NCTC12227_01535"/>
<proteinExistence type="predicted"/>
<gene>
    <name evidence="1" type="ORF">NCTC12227_01535</name>
</gene>
<keyword evidence="2" id="KW-1185">Reference proteome</keyword>
<accession>A0A448UD21</accession>
<dbReference type="AlphaFoldDB" id="A0A448UD21"/>